<proteinExistence type="predicted"/>
<feature type="transmembrane region" description="Helical" evidence="1">
    <location>
        <begin position="357"/>
        <end position="378"/>
    </location>
</feature>
<feature type="transmembrane region" description="Helical" evidence="1">
    <location>
        <begin position="218"/>
        <end position="241"/>
    </location>
</feature>
<sequence>MSFESLCWVPQFLGLPGSAPTGPVGPFDPLRLTSLRPVLWHLRACPSARCAFGLLPFPGTPILVGPLRVVSEPRVRPSSCRGAGQLVRSHCLALQSSGAVLGGQAWDRSPARLRLVVVFVHVSHSDGRGDLDSWSSGLCSREPVLVFVRSALCHLWSAALAIVVVQQDSSGSRRRVPVVAVLRVWCVITGWFVSLVLLMMESLVEVFLVRRTVVDKSVAVLLVVVGCAFYYMVEVHCWLALGSGEVFPELFLACSGGGFSQNFFVLVSSCCRAISGLRSGAFDRVFGYCVARMVLLRFPVLIVPLQLVMWLLGVVVLCFRALACGVGEPTGLLCFVVRACVLPDWSMWDSVFPLDQLWAFVASQFVALTTCCGSPFGWPRAILEPLVRPCALHLVVLGVELFRLWDTCGGLFLVVVPHRRAPKKGAWHIFGRGNPPPFSFPSPPPFHKPSPHLPLFSSCLAMLLPLLLLRRVIARRKAQSHRAATFLPPVLQLAAATA</sequence>
<organism evidence="2 3">
    <name type="scientific">Colocasia esculenta</name>
    <name type="common">Wild taro</name>
    <name type="synonym">Arum esculentum</name>
    <dbReference type="NCBI Taxonomy" id="4460"/>
    <lineage>
        <taxon>Eukaryota</taxon>
        <taxon>Viridiplantae</taxon>
        <taxon>Streptophyta</taxon>
        <taxon>Embryophyta</taxon>
        <taxon>Tracheophyta</taxon>
        <taxon>Spermatophyta</taxon>
        <taxon>Magnoliopsida</taxon>
        <taxon>Liliopsida</taxon>
        <taxon>Araceae</taxon>
        <taxon>Aroideae</taxon>
        <taxon>Colocasieae</taxon>
        <taxon>Colocasia</taxon>
    </lineage>
</organism>
<evidence type="ECO:0000256" key="1">
    <source>
        <dbReference type="SAM" id="Phobius"/>
    </source>
</evidence>
<keyword evidence="1" id="KW-0812">Transmembrane</keyword>
<feature type="transmembrane region" description="Helical" evidence="1">
    <location>
        <begin position="453"/>
        <end position="473"/>
    </location>
</feature>
<keyword evidence="3" id="KW-1185">Reference proteome</keyword>
<name>A0A843UTX7_COLES</name>
<keyword evidence="1" id="KW-0472">Membrane</keyword>
<feature type="transmembrane region" description="Helical" evidence="1">
    <location>
        <begin position="300"/>
        <end position="323"/>
    </location>
</feature>
<evidence type="ECO:0000313" key="3">
    <source>
        <dbReference type="Proteomes" id="UP000652761"/>
    </source>
</evidence>
<feature type="transmembrane region" description="Helical" evidence="1">
    <location>
        <begin position="390"/>
        <end position="415"/>
    </location>
</feature>
<evidence type="ECO:0000313" key="2">
    <source>
        <dbReference type="EMBL" id="MQL86911.1"/>
    </source>
</evidence>
<feature type="transmembrane region" description="Helical" evidence="1">
    <location>
        <begin position="177"/>
        <end position="198"/>
    </location>
</feature>
<keyword evidence="1" id="KW-1133">Transmembrane helix</keyword>
<accession>A0A843UTX7</accession>
<reference evidence="2" key="1">
    <citation type="submission" date="2017-07" db="EMBL/GenBank/DDBJ databases">
        <title>Taro Niue Genome Assembly and Annotation.</title>
        <authorList>
            <person name="Atibalentja N."/>
            <person name="Keating K."/>
            <person name="Fields C.J."/>
        </authorList>
    </citation>
    <scope>NUCLEOTIDE SEQUENCE</scope>
    <source>
        <strain evidence="2">Niue_2</strain>
        <tissue evidence="2">Leaf</tissue>
    </source>
</reference>
<comment type="caution">
    <text evidence="2">The sequence shown here is derived from an EMBL/GenBank/DDBJ whole genome shotgun (WGS) entry which is preliminary data.</text>
</comment>
<dbReference type="AlphaFoldDB" id="A0A843UTX7"/>
<protein>
    <submittedName>
        <fullName evidence="2">Uncharacterized protein</fullName>
    </submittedName>
</protein>
<dbReference type="Proteomes" id="UP000652761">
    <property type="component" value="Unassembled WGS sequence"/>
</dbReference>
<gene>
    <name evidence="2" type="ORF">Taro_019446</name>
</gene>
<dbReference type="EMBL" id="NMUH01000938">
    <property type="protein sequence ID" value="MQL86911.1"/>
    <property type="molecule type" value="Genomic_DNA"/>
</dbReference>